<protein>
    <submittedName>
        <fullName evidence="1">Transporter substrate-binding domain-containing protein</fullName>
    </submittedName>
</protein>
<accession>A0ABW1XQU2</accession>
<dbReference type="EMBL" id="JBHSUS010000001">
    <property type="protein sequence ID" value="MFC6441110.1"/>
    <property type="molecule type" value="Genomic_DNA"/>
</dbReference>
<organism evidence="1 2">
    <name type="scientific">Pseudobowmanella zhangzhouensis</name>
    <dbReference type="NCBI Taxonomy" id="1537679"/>
    <lineage>
        <taxon>Bacteria</taxon>
        <taxon>Pseudomonadati</taxon>
        <taxon>Pseudomonadota</taxon>
        <taxon>Gammaproteobacteria</taxon>
        <taxon>Alteromonadales</taxon>
        <taxon>Alteromonadaceae</taxon>
    </lineage>
</organism>
<evidence type="ECO:0000313" key="1">
    <source>
        <dbReference type="EMBL" id="MFC6441110.1"/>
    </source>
</evidence>
<comment type="caution">
    <text evidence="1">The sequence shown here is derived from an EMBL/GenBank/DDBJ whole genome shotgun (WGS) entry which is preliminary data.</text>
</comment>
<proteinExistence type="predicted"/>
<evidence type="ECO:0000313" key="2">
    <source>
        <dbReference type="Proteomes" id="UP001596364"/>
    </source>
</evidence>
<name>A0ABW1XQU2_9ALTE</name>
<dbReference type="SUPFAM" id="SSF53850">
    <property type="entry name" value="Periplasmic binding protein-like II"/>
    <property type="match status" value="2"/>
</dbReference>
<dbReference type="RefSeq" id="WP_131258552.1">
    <property type="nucleotide sequence ID" value="NZ_JBHSUS010000001.1"/>
</dbReference>
<keyword evidence="2" id="KW-1185">Reference proteome</keyword>
<sequence>MQLRWVQNVVVSVAVWLAVPTVVAQQLIFDGAAERENHQAQFVQAMLTEAYSELGITLNFQSAPIGRSFVEANAGRIDGLRARVEQSGQQFPNLLKVDVPLLEIDVMIVADRRDCGLCELSSLNSLATVQGMLAADKFLLQQSKKFQRVDVANTDQAMAMLDADRIDGVLVTEAMLENVSLLRNPHYIVYPVATISAYHWLNKKHADLLPKIQRQLETMDSVGRIAELAGQFGIDRQKQPLADSITQQVSAVSSAWLEYSDSESATYWRLMRHAFGKLKIEITNWKRAKKQFFAGQFDVLVGAYASEVKPGTILSASHIDYEEPVLAIGKNTALLKSQIAGDISARACQMLGYDFQPWLPATIEMYEVTDLDDCYRMLSSDRVDMIIDYRYGMDDRQDTPLQAIEVRERLPIFLIFHDDPRGRYLRRQFDNSFRNLVISGQAVSFYPSVDAFNTAQLLGKD</sequence>
<dbReference type="Proteomes" id="UP001596364">
    <property type="component" value="Unassembled WGS sequence"/>
</dbReference>
<gene>
    <name evidence="1" type="ORF">ACFP85_13240</name>
</gene>
<dbReference type="Gene3D" id="3.40.190.10">
    <property type="entry name" value="Periplasmic binding protein-like II"/>
    <property type="match status" value="2"/>
</dbReference>
<reference evidence="2" key="1">
    <citation type="journal article" date="2019" name="Int. J. Syst. Evol. Microbiol.">
        <title>The Global Catalogue of Microorganisms (GCM) 10K type strain sequencing project: providing services to taxonomists for standard genome sequencing and annotation.</title>
        <authorList>
            <consortium name="The Broad Institute Genomics Platform"/>
            <consortium name="The Broad Institute Genome Sequencing Center for Infectious Disease"/>
            <person name="Wu L."/>
            <person name="Ma J."/>
        </authorList>
    </citation>
    <scope>NUCLEOTIDE SEQUENCE [LARGE SCALE GENOMIC DNA]</scope>
    <source>
        <strain evidence="2">CGMCC 1.16031</strain>
    </source>
</reference>